<dbReference type="Proteomes" id="UP000239504">
    <property type="component" value="Unassembled WGS sequence"/>
</dbReference>
<organism evidence="1 2">
    <name type="scientific">Hyphococcus luteus</name>
    <dbReference type="NCBI Taxonomy" id="2058213"/>
    <lineage>
        <taxon>Bacteria</taxon>
        <taxon>Pseudomonadati</taxon>
        <taxon>Pseudomonadota</taxon>
        <taxon>Alphaproteobacteria</taxon>
        <taxon>Parvularculales</taxon>
        <taxon>Parvularculaceae</taxon>
        <taxon>Hyphococcus</taxon>
    </lineage>
</organism>
<reference evidence="1 2" key="1">
    <citation type="submission" date="2017-12" db="EMBL/GenBank/DDBJ databases">
        <authorList>
            <person name="Hurst M.R.H."/>
        </authorList>
    </citation>
    <scope>NUCLEOTIDE SEQUENCE [LARGE SCALE GENOMIC DNA]</scope>
    <source>
        <strain evidence="1 2">SY-3-19</strain>
    </source>
</reference>
<dbReference type="EMBL" id="PJCH01000015">
    <property type="protein sequence ID" value="PQA86025.1"/>
    <property type="molecule type" value="Genomic_DNA"/>
</dbReference>
<proteinExistence type="predicted"/>
<protein>
    <submittedName>
        <fullName evidence="1">Uncharacterized protein</fullName>
    </submittedName>
</protein>
<gene>
    <name evidence="1" type="ORF">CW354_16730</name>
</gene>
<evidence type="ECO:0000313" key="2">
    <source>
        <dbReference type="Proteomes" id="UP000239504"/>
    </source>
</evidence>
<dbReference type="RefSeq" id="WP_104831237.1">
    <property type="nucleotide sequence ID" value="NZ_PJCH01000015.1"/>
</dbReference>
<accession>A0A2S7K0H6</accession>
<dbReference type="OrthoDB" id="101972at2"/>
<comment type="caution">
    <text evidence="1">The sequence shown here is derived from an EMBL/GenBank/DDBJ whole genome shotgun (WGS) entry which is preliminary data.</text>
</comment>
<keyword evidence="2" id="KW-1185">Reference proteome</keyword>
<name>A0A2S7K0H6_9PROT</name>
<evidence type="ECO:0000313" key="1">
    <source>
        <dbReference type="EMBL" id="PQA86025.1"/>
    </source>
</evidence>
<dbReference type="AlphaFoldDB" id="A0A2S7K0H6"/>
<sequence>MTKSKDRGRETFKIFIVANNIVFSVEPPVARLAIRDRVNAGFYYLLDGLRRPFARRKVLATSFSDHLRNQGVPVENIGTEAGRKFMRQTAPWWKVHPLKIRGVHEADLILAKCEAEARKGRVPIVKLNRWQPVIVTSVTRERVARLLGGQGAEVNQPGFTPA</sequence>